<comment type="miscellaneous">
    <text evidence="2">Reaction mechanism of ThiL seems to utilize a direct, inline transfer of the gamma-phosphate of ATP to TMP rather than a phosphorylated enzyme intermediate.</text>
</comment>
<evidence type="ECO:0000256" key="1">
    <source>
        <dbReference type="ARBA" id="ARBA00022977"/>
    </source>
</evidence>
<keyword evidence="2" id="KW-0460">Magnesium</keyword>
<feature type="binding site" evidence="2">
    <location>
        <position position="219"/>
    </location>
    <ligand>
        <name>Mg(2+)</name>
        <dbReference type="ChEBI" id="CHEBI:18420"/>
        <label>3</label>
    </ligand>
</feature>
<feature type="domain" description="PurM-like C-terminal" evidence="4">
    <location>
        <begin position="153"/>
        <end position="308"/>
    </location>
</feature>
<feature type="binding site" evidence="2">
    <location>
        <position position="31"/>
    </location>
    <ligand>
        <name>Mg(2+)</name>
        <dbReference type="ChEBI" id="CHEBI:18420"/>
        <label>4</label>
    </ligand>
</feature>
<dbReference type="HAMAP" id="MF_02128">
    <property type="entry name" value="TMP_kinase"/>
    <property type="match status" value="1"/>
</dbReference>
<sequence>MAAWSERRLIEKIRQASKSQDVGLLKSIGDDCCEVVARNSFLISTDSLIDGIHFDRSFHPPKLLGRKTIAVNVSDIAAMGGNPRFVLLALCLPVDLEWDWISSWLDGVLEILDEFKCALIGGDTVKAKELAMTVTVLGEPLESGAIYRNTAGEGDTVWVSGPLGSAGIGLKILTHKKQYPDDTRFDLFEVLIGAHLDPKPQVALGLKLAESGLVTAMQDISDGIATDLAHICKASEVSAHIQADCLPFLPELPPAAALLNIDVEGLLLRSGEDYQLVFTVRRGEEAGFAKRFPGVVQIGKIHSGEGVFLQREDGTAEEITFQGYEH</sequence>
<comment type="caution">
    <text evidence="2">Lacks conserved residue(s) required for the propagation of feature annotation.</text>
</comment>
<gene>
    <name evidence="2" type="primary">thiL</name>
    <name evidence="5" type="ordered locus">UWK_03213</name>
</gene>
<evidence type="ECO:0000313" key="6">
    <source>
        <dbReference type="Proteomes" id="UP000011721"/>
    </source>
</evidence>
<dbReference type="InterPro" id="IPR016188">
    <property type="entry name" value="PurM-like_N"/>
</dbReference>
<feature type="binding site" evidence="2">
    <location>
        <position position="44"/>
    </location>
    <ligand>
        <name>Mg(2+)</name>
        <dbReference type="ChEBI" id="CHEBI:18420"/>
        <label>4</label>
    </ligand>
</feature>
<keyword evidence="2 5" id="KW-0418">Kinase</keyword>
<protein>
    <recommendedName>
        <fullName evidence="2">Thiamine-monophosphate kinase</fullName>
        <shortName evidence="2">TMP kinase</shortName>
        <shortName evidence="2">Thiamine-phosphate kinase</shortName>
        <ecNumber evidence="2">2.7.4.16</ecNumber>
    </recommendedName>
</protein>
<proteinExistence type="inferred from homology"/>
<dbReference type="GO" id="GO:0000287">
    <property type="term" value="F:magnesium ion binding"/>
    <property type="evidence" value="ECO:0007669"/>
    <property type="project" value="UniProtKB-UniRule"/>
</dbReference>
<comment type="pathway">
    <text evidence="2">Cofactor biosynthesis; thiamine diphosphate biosynthesis; thiamine diphosphate from thiamine phosphate: step 1/1.</text>
</comment>
<organism evidence="5 6">
    <name type="scientific">Desulfocapsa sulfexigens (strain DSM 10523 / SB164P1)</name>
    <dbReference type="NCBI Taxonomy" id="1167006"/>
    <lineage>
        <taxon>Bacteria</taxon>
        <taxon>Pseudomonadati</taxon>
        <taxon>Thermodesulfobacteriota</taxon>
        <taxon>Desulfobulbia</taxon>
        <taxon>Desulfobulbales</taxon>
        <taxon>Desulfocapsaceae</taxon>
        <taxon>Desulfocapsa</taxon>
    </lineage>
</organism>
<dbReference type="PANTHER" id="PTHR30270">
    <property type="entry name" value="THIAMINE-MONOPHOSPHATE KINASE"/>
    <property type="match status" value="1"/>
</dbReference>
<dbReference type="GO" id="GO:0009229">
    <property type="term" value="P:thiamine diphosphate biosynthetic process"/>
    <property type="evidence" value="ECO:0007669"/>
    <property type="project" value="UniProtKB-UniRule"/>
</dbReference>
<dbReference type="InterPro" id="IPR036921">
    <property type="entry name" value="PurM-like_N_sf"/>
</dbReference>
<keyword evidence="6" id="KW-1185">Reference proteome</keyword>
<feature type="domain" description="PurM-like N-terminal" evidence="3">
    <location>
        <begin position="29"/>
        <end position="138"/>
    </location>
</feature>
<dbReference type="Proteomes" id="UP000011721">
    <property type="component" value="Chromosome"/>
</dbReference>
<dbReference type="InterPro" id="IPR010918">
    <property type="entry name" value="PurM-like_C_dom"/>
</dbReference>
<feature type="binding site" evidence="2">
    <location>
        <position position="75"/>
    </location>
    <ligand>
        <name>Mg(2+)</name>
        <dbReference type="ChEBI" id="CHEBI:18420"/>
        <label>3</label>
    </ligand>
</feature>
<feature type="binding site" evidence="2">
    <location>
        <position position="53"/>
    </location>
    <ligand>
        <name>substrate</name>
    </ligand>
</feature>
<dbReference type="GO" id="GO:0009030">
    <property type="term" value="F:thiamine-phosphate kinase activity"/>
    <property type="evidence" value="ECO:0007669"/>
    <property type="project" value="UniProtKB-UniRule"/>
</dbReference>
<dbReference type="Gene3D" id="3.90.650.10">
    <property type="entry name" value="PurM-like C-terminal domain"/>
    <property type="match status" value="1"/>
</dbReference>
<reference evidence="6" key="1">
    <citation type="journal article" date="2013" name="Stand. Genomic Sci.">
        <title>Complete genome sequence of Desulfocapsa sulfexigens, a marine deltaproteobacterium specialized in disproportionating inorganic sulfur compounds.</title>
        <authorList>
            <person name="Finster K.W."/>
            <person name="Kjeldsen K.U."/>
            <person name="Kube M."/>
            <person name="Reinhardt R."/>
            <person name="Mussmann M."/>
            <person name="Amann R."/>
            <person name="Schreiber L."/>
        </authorList>
    </citation>
    <scope>NUCLEOTIDE SEQUENCE [LARGE SCALE GENOMIC DNA]</scope>
    <source>
        <strain evidence="6">DSM 10523 / SB164P1</strain>
    </source>
</reference>
<feature type="binding site" evidence="2">
    <location>
        <position position="221"/>
    </location>
    <ligand>
        <name>ATP</name>
        <dbReference type="ChEBI" id="CHEBI:30616"/>
    </ligand>
</feature>
<feature type="binding site" evidence="2">
    <location>
        <position position="321"/>
    </location>
    <ligand>
        <name>substrate</name>
    </ligand>
</feature>
<comment type="function">
    <text evidence="2">Catalyzes the ATP-dependent phosphorylation of thiamine-monophosphate (TMP) to form thiamine-pyrophosphate (TPP), the active form of vitamin B1.</text>
</comment>
<evidence type="ECO:0000259" key="4">
    <source>
        <dbReference type="Pfam" id="PF02769"/>
    </source>
</evidence>
<dbReference type="STRING" id="1167006.UWK_03213"/>
<feature type="binding site" evidence="2">
    <location>
        <position position="222"/>
    </location>
    <ligand>
        <name>Mg(2+)</name>
        <dbReference type="ChEBI" id="CHEBI:18420"/>
        <label>5</label>
    </ligand>
</feature>
<dbReference type="KEGG" id="dsf:UWK_03213"/>
<feature type="binding site" evidence="2">
    <location>
        <position position="75"/>
    </location>
    <ligand>
        <name>Mg(2+)</name>
        <dbReference type="ChEBI" id="CHEBI:18420"/>
        <label>4</label>
    </ligand>
</feature>
<evidence type="ECO:0000259" key="3">
    <source>
        <dbReference type="Pfam" id="PF00586"/>
    </source>
</evidence>
<keyword evidence="2" id="KW-0479">Metal-binding</keyword>
<dbReference type="InterPro" id="IPR036676">
    <property type="entry name" value="PurM-like_C_sf"/>
</dbReference>
<dbReference type="Gene3D" id="3.30.1330.10">
    <property type="entry name" value="PurM-like, N-terminal domain"/>
    <property type="match status" value="1"/>
</dbReference>
<name>M1PJK1_DESSD</name>
<evidence type="ECO:0000256" key="2">
    <source>
        <dbReference type="HAMAP-Rule" id="MF_02128"/>
    </source>
</evidence>
<evidence type="ECO:0000313" key="5">
    <source>
        <dbReference type="EMBL" id="AGF79740.1"/>
    </source>
</evidence>
<dbReference type="NCBIfam" id="TIGR01379">
    <property type="entry name" value="thiL"/>
    <property type="match status" value="1"/>
</dbReference>
<dbReference type="UniPathway" id="UPA00060">
    <property type="reaction ID" value="UER00142"/>
</dbReference>
<feature type="binding site" evidence="2">
    <location>
        <position position="123"/>
    </location>
    <ligand>
        <name>Mg(2+)</name>
        <dbReference type="ChEBI" id="CHEBI:18420"/>
        <label>1</label>
    </ligand>
</feature>
<feature type="binding site" evidence="2">
    <location>
        <position position="75"/>
    </location>
    <ligand>
        <name>Mg(2+)</name>
        <dbReference type="ChEBI" id="CHEBI:18420"/>
        <label>2</label>
    </ligand>
</feature>
<feature type="binding site" evidence="2">
    <location>
        <position position="46"/>
    </location>
    <ligand>
        <name>Mg(2+)</name>
        <dbReference type="ChEBI" id="CHEBI:18420"/>
        <label>2</label>
    </ligand>
</feature>
<dbReference type="GO" id="GO:0009228">
    <property type="term" value="P:thiamine biosynthetic process"/>
    <property type="evidence" value="ECO:0007669"/>
    <property type="project" value="UniProtKB-KW"/>
</dbReference>
<dbReference type="AlphaFoldDB" id="M1PJK1"/>
<dbReference type="eggNOG" id="COG0611">
    <property type="taxonomic scope" value="Bacteria"/>
</dbReference>
<feature type="binding site" evidence="2">
    <location>
        <begin position="122"/>
        <end position="123"/>
    </location>
    <ligand>
        <name>ATP</name>
        <dbReference type="ChEBI" id="CHEBI:30616"/>
    </ligand>
</feature>
<dbReference type="Pfam" id="PF02769">
    <property type="entry name" value="AIRS_C"/>
    <property type="match status" value="1"/>
</dbReference>
<keyword evidence="2" id="KW-0547">Nucleotide-binding</keyword>
<dbReference type="SUPFAM" id="SSF56042">
    <property type="entry name" value="PurM C-terminal domain-like"/>
    <property type="match status" value="1"/>
</dbReference>
<dbReference type="HOGENOM" id="CLU_046964_1_1_7"/>
<dbReference type="CDD" id="cd02194">
    <property type="entry name" value="ThiL"/>
    <property type="match status" value="1"/>
</dbReference>
<feature type="binding site" evidence="2">
    <location>
        <position position="45"/>
    </location>
    <ligand>
        <name>Mg(2+)</name>
        <dbReference type="ChEBI" id="CHEBI:18420"/>
        <label>1</label>
    </ligand>
</feature>
<dbReference type="Pfam" id="PF00586">
    <property type="entry name" value="AIRS"/>
    <property type="match status" value="1"/>
</dbReference>
<keyword evidence="1 2" id="KW-0784">Thiamine biosynthesis</keyword>
<comment type="similarity">
    <text evidence="2">Belongs to the thiamine-monophosphate kinase family.</text>
</comment>
<feature type="binding site" evidence="2">
    <location>
        <position position="31"/>
    </location>
    <ligand>
        <name>Mg(2+)</name>
        <dbReference type="ChEBI" id="CHEBI:18420"/>
        <label>3</label>
    </ligand>
</feature>
<feature type="binding site" evidence="2">
    <location>
        <position position="46"/>
    </location>
    <ligand>
        <name>Mg(2+)</name>
        <dbReference type="ChEBI" id="CHEBI:18420"/>
        <label>1</label>
    </ligand>
</feature>
<keyword evidence="2" id="KW-0808">Transferase</keyword>
<comment type="catalytic activity">
    <reaction evidence="2">
        <text>thiamine phosphate + ATP = thiamine diphosphate + ADP</text>
        <dbReference type="Rhea" id="RHEA:15913"/>
        <dbReference type="ChEBI" id="CHEBI:30616"/>
        <dbReference type="ChEBI" id="CHEBI:37575"/>
        <dbReference type="ChEBI" id="CHEBI:58937"/>
        <dbReference type="ChEBI" id="CHEBI:456216"/>
        <dbReference type="EC" id="2.7.4.16"/>
    </reaction>
</comment>
<dbReference type="EMBL" id="CP003985">
    <property type="protein sequence ID" value="AGF79740.1"/>
    <property type="molecule type" value="Genomic_DNA"/>
</dbReference>
<dbReference type="InterPro" id="IPR006283">
    <property type="entry name" value="ThiL-like"/>
</dbReference>
<dbReference type="PATRIC" id="fig|1167006.5.peg.3466"/>
<dbReference type="RefSeq" id="WP_015405424.1">
    <property type="nucleotide sequence ID" value="NC_020304.1"/>
</dbReference>
<dbReference type="PIRSF" id="PIRSF005303">
    <property type="entry name" value="Thiam_monoph_kin"/>
    <property type="match status" value="1"/>
</dbReference>
<accession>M1PJK1</accession>
<feature type="binding site" evidence="2">
    <location>
        <position position="272"/>
    </location>
    <ligand>
        <name>substrate</name>
    </ligand>
</feature>
<dbReference type="GO" id="GO:0005524">
    <property type="term" value="F:ATP binding"/>
    <property type="evidence" value="ECO:0007669"/>
    <property type="project" value="UniProtKB-UniRule"/>
</dbReference>
<dbReference type="PANTHER" id="PTHR30270:SF0">
    <property type="entry name" value="THIAMINE-MONOPHOSPHATE KINASE"/>
    <property type="match status" value="1"/>
</dbReference>
<dbReference type="EC" id="2.7.4.16" evidence="2"/>
<dbReference type="SUPFAM" id="SSF55326">
    <property type="entry name" value="PurM N-terminal domain-like"/>
    <property type="match status" value="1"/>
</dbReference>
<feature type="binding site" evidence="2">
    <location>
        <position position="148"/>
    </location>
    <ligand>
        <name>ATP</name>
        <dbReference type="ChEBI" id="CHEBI:30616"/>
    </ligand>
</feature>
<keyword evidence="2" id="KW-0067">ATP-binding</keyword>